<feature type="region of interest" description="Disordered" evidence="1">
    <location>
        <begin position="1"/>
        <end position="22"/>
    </location>
</feature>
<gene>
    <name evidence="2" type="ORF">DesyoDRAFT_5387</name>
</gene>
<dbReference type="Proteomes" id="UP000005104">
    <property type="component" value="Chromosome"/>
</dbReference>
<name>H5Y0Q8_9FIRM</name>
<organism evidence="2 3">
    <name type="scientific">Desulfosporosinus youngiae DSM 17734</name>
    <dbReference type="NCBI Taxonomy" id="768710"/>
    <lineage>
        <taxon>Bacteria</taxon>
        <taxon>Bacillati</taxon>
        <taxon>Bacillota</taxon>
        <taxon>Clostridia</taxon>
        <taxon>Eubacteriales</taxon>
        <taxon>Desulfitobacteriaceae</taxon>
        <taxon>Desulfosporosinus</taxon>
    </lineage>
</organism>
<reference evidence="2 3" key="1">
    <citation type="submission" date="2011-11" db="EMBL/GenBank/DDBJ databases">
        <title>The Noncontiguous Finished genome of Desulfosporosinus youngiae DSM 17734.</title>
        <authorList>
            <consortium name="US DOE Joint Genome Institute (JGI-PGF)"/>
            <person name="Lucas S."/>
            <person name="Han J."/>
            <person name="Lapidus A."/>
            <person name="Cheng J.-F."/>
            <person name="Goodwin L."/>
            <person name="Pitluck S."/>
            <person name="Peters L."/>
            <person name="Ovchinnikova G."/>
            <person name="Lu M."/>
            <person name="Land M.L."/>
            <person name="Hauser L."/>
            <person name="Pester M."/>
            <person name="Spring S."/>
            <person name="Ollivier B."/>
            <person name="Rattei T."/>
            <person name="Klenk H.-P."/>
            <person name="Wagner M."/>
            <person name="Loy A."/>
            <person name="Woyke T.J."/>
        </authorList>
    </citation>
    <scope>NUCLEOTIDE SEQUENCE [LARGE SCALE GENOMIC DNA]</scope>
    <source>
        <strain evidence="2 3">DSM 17734</strain>
    </source>
</reference>
<evidence type="ECO:0000313" key="3">
    <source>
        <dbReference type="Proteomes" id="UP000005104"/>
    </source>
</evidence>
<protein>
    <submittedName>
        <fullName evidence="2">Uncharacterized protein</fullName>
    </submittedName>
</protein>
<evidence type="ECO:0000313" key="2">
    <source>
        <dbReference type="EMBL" id="EHQ92314.1"/>
    </source>
</evidence>
<accession>H5Y0Q8</accession>
<proteinExistence type="predicted"/>
<sequence length="82" mass="9593">MGIVDPDLAYDSDQVGENGFPVPESELTEIESIVGEKMRKQNKHKIGIKVFRKMPQRTFIERPHTPVEEKEYDEEGYEILHY</sequence>
<evidence type="ECO:0000256" key="1">
    <source>
        <dbReference type="SAM" id="MobiDB-lite"/>
    </source>
</evidence>
<keyword evidence="3" id="KW-1185">Reference proteome</keyword>
<dbReference type="EMBL" id="CM001441">
    <property type="protein sequence ID" value="EHQ92314.1"/>
    <property type="molecule type" value="Genomic_DNA"/>
</dbReference>
<dbReference type="RefSeq" id="WP_007787636.1">
    <property type="nucleotide sequence ID" value="NZ_CM001441.1"/>
</dbReference>
<dbReference type="HOGENOM" id="CLU_2552815_0_0_9"/>
<dbReference type="AlphaFoldDB" id="H5Y0Q8"/>